<dbReference type="AlphaFoldDB" id="A0A8T6Q301"/>
<gene>
    <name evidence="1" type="ORF">G3V95_29320</name>
</gene>
<dbReference type="EMBL" id="JAAGYI010000483">
    <property type="protein sequence ID" value="NEM89443.1"/>
    <property type="molecule type" value="Genomic_DNA"/>
</dbReference>
<comment type="caution">
    <text evidence="1">The sequence shown here is derived from an EMBL/GenBank/DDBJ whole genome shotgun (WGS) entry which is preliminary data.</text>
</comment>
<evidence type="ECO:0000313" key="1">
    <source>
        <dbReference type="EMBL" id="NEM89443.1"/>
    </source>
</evidence>
<evidence type="ECO:0000313" key="2">
    <source>
        <dbReference type="Proteomes" id="UP000469708"/>
    </source>
</evidence>
<reference evidence="1 2" key="1">
    <citation type="submission" date="2020-02" db="EMBL/GenBank/DDBJ databases">
        <authorList>
            <person name="Subbiah M."/>
            <person name="Call D."/>
        </authorList>
    </citation>
    <scope>NUCLEOTIDE SEQUENCE [LARGE SCALE GENOMIC DNA]</scope>
    <source>
        <strain evidence="1 2">8375wC2</strain>
    </source>
</reference>
<protein>
    <recommendedName>
        <fullName evidence="3">Adhesin</fullName>
    </recommendedName>
</protein>
<proteinExistence type="predicted"/>
<evidence type="ECO:0008006" key="3">
    <source>
        <dbReference type="Google" id="ProtNLM"/>
    </source>
</evidence>
<dbReference type="Proteomes" id="UP000469708">
    <property type="component" value="Unassembled WGS sequence"/>
</dbReference>
<name>A0A8T6Q301_ECOLX</name>
<accession>A0A8T6Q301</accession>
<sequence length="168" mass="17461">MLLYGYLIFFFPKELIWFFVDSYVVENNLLGGSEWLQTEKAREHGADVLSCSDNPSGEACKRGQAENKAYAAALATSSVSLLPRSAQAMWALGAGANAGIGSMVDSSVDPENAIIAGWVNVITMGQGWKGTVGWNAAGGAFGNWLDGKDPLSGAAMSGGTSAIGYGVG</sequence>
<feature type="non-terminal residue" evidence="1">
    <location>
        <position position="168"/>
    </location>
</feature>
<organism evidence="1 2">
    <name type="scientific">Escherichia coli</name>
    <dbReference type="NCBI Taxonomy" id="562"/>
    <lineage>
        <taxon>Bacteria</taxon>
        <taxon>Pseudomonadati</taxon>
        <taxon>Pseudomonadota</taxon>
        <taxon>Gammaproteobacteria</taxon>
        <taxon>Enterobacterales</taxon>
        <taxon>Enterobacteriaceae</taxon>
        <taxon>Escherichia</taxon>
    </lineage>
</organism>